<dbReference type="GeneID" id="93647847"/>
<evidence type="ECO:0000256" key="1">
    <source>
        <dbReference type="SAM" id="MobiDB-lite"/>
    </source>
</evidence>
<proteinExistence type="predicted"/>
<dbReference type="GO" id="GO:0034457">
    <property type="term" value="C:Mpp10 complex"/>
    <property type="evidence" value="ECO:0007669"/>
    <property type="project" value="InterPro"/>
</dbReference>
<dbReference type="Pfam" id="PF04006">
    <property type="entry name" value="Mpp10"/>
    <property type="match status" value="1"/>
</dbReference>
<keyword evidence="3" id="KW-1185">Reference proteome</keyword>
<sequence length="159" mass="18325">MQADDTSARERKVTIADIEEKLLKAREWYELGEVTQNDRPKNSLISPEMETGGEIEVIRSKSTLKTEDLSQELEVLLRNRIKEKKYDNRRKTVLKENVLAGKEEIDIPRAPRAPEPPRAPLHDAYEGRTTANDKFMDKTILLQLFNEIEKDLINLGCGY</sequence>
<dbReference type="OrthoDB" id="445326at2759"/>
<protein>
    <submittedName>
        <fullName evidence="2">Uncharacterized protein</fullName>
    </submittedName>
</protein>
<accession>A0A177EEW6</accession>
<name>A0A177EEW6_9MICR</name>
<dbReference type="EMBL" id="LTDL01000038">
    <property type="protein sequence ID" value="OAG29950.1"/>
    <property type="molecule type" value="Genomic_DNA"/>
</dbReference>
<feature type="region of interest" description="Disordered" evidence="1">
    <location>
        <begin position="105"/>
        <end position="127"/>
    </location>
</feature>
<comment type="caution">
    <text evidence="2">The sequence shown here is derived from an EMBL/GenBank/DDBJ whole genome shotgun (WGS) entry which is preliminary data.</text>
</comment>
<dbReference type="Proteomes" id="UP000185944">
    <property type="component" value="Unassembled WGS sequence"/>
</dbReference>
<dbReference type="VEuPathDB" id="MicrosporidiaDB:NEDG_01497"/>
<dbReference type="GO" id="GO:0005732">
    <property type="term" value="C:sno(s)RNA-containing ribonucleoprotein complex"/>
    <property type="evidence" value="ECO:0007669"/>
    <property type="project" value="InterPro"/>
</dbReference>
<organism evidence="2 3">
    <name type="scientific">Nematocida displodere</name>
    <dbReference type="NCBI Taxonomy" id="1805483"/>
    <lineage>
        <taxon>Eukaryota</taxon>
        <taxon>Fungi</taxon>
        <taxon>Fungi incertae sedis</taxon>
        <taxon>Microsporidia</taxon>
        <taxon>Nematocida</taxon>
    </lineage>
</organism>
<evidence type="ECO:0000313" key="2">
    <source>
        <dbReference type="EMBL" id="OAG29950.1"/>
    </source>
</evidence>
<evidence type="ECO:0000313" key="3">
    <source>
        <dbReference type="Proteomes" id="UP000185944"/>
    </source>
</evidence>
<dbReference type="STRING" id="1805483.A0A177EEW6"/>
<dbReference type="GO" id="GO:0006364">
    <property type="term" value="P:rRNA processing"/>
    <property type="evidence" value="ECO:0007669"/>
    <property type="project" value="InterPro"/>
</dbReference>
<gene>
    <name evidence="2" type="ORF">NEDG_01497</name>
</gene>
<dbReference type="AlphaFoldDB" id="A0A177EEW6"/>
<reference evidence="2 3" key="1">
    <citation type="submission" date="2016-02" db="EMBL/GenBank/DDBJ databases">
        <title>Discovery of a natural microsporidian pathogen with a broad tissue tropism in Caenorhabditis elegans.</title>
        <authorList>
            <person name="Luallen R.J."/>
            <person name="Reinke A.W."/>
            <person name="Tong L."/>
            <person name="Botts M.R."/>
            <person name="Felix M.-A."/>
            <person name="Troemel E.R."/>
        </authorList>
    </citation>
    <scope>NUCLEOTIDE SEQUENCE [LARGE SCALE GENOMIC DNA]</scope>
    <source>
        <strain evidence="2 3">JUm2807</strain>
    </source>
</reference>
<dbReference type="InterPro" id="IPR012173">
    <property type="entry name" value="Mpp10"/>
</dbReference>
<dbReference type="RefSeq" id="XP_067544502.1">
    <property type="nucleotide sequence ID" value="XM_067688915.1"/>
</dbReference>